<dbReference type="PANTHER" id="PTHR28629:SF4">
    <property type="entry name" value="TRIOKINASE_FMN CYCLASE"/>
    <property type="match status" value="1"/>
</dbReference>
<dbReference type="NCBIfam" id="TIGR02365">
    <property type="entry name" value="dha_L_ycgS"/>
    <property type="match status" value="1"/>
</dbReference>
<accession>A5G1S6</accession>
<dbReference type="InterPro" id="IPR036117">
    <property type="entry name" value="DhaL_dom_sf"/>
</dbReference>
<evidence type="ECO:0000259" key="3">
    <source>
        <dbReference type="PROSITE" id="PS51480"/>
    </source>
</evidence>
<dbReference type="GO" id="GO:0004371">
    <property type="term" value="F:glycerone kinase activity"/>
    <property type="evidence" value="ECO:0007669"/>
    <property type="project" value="InterPro"/>
</dbReference>
<name>A5G1S6_ACICJ</name>
<evidence type="ECO:0000256" key="1">
    <source>
        <dbReference type="ARBA" id="ARBA00022679"/>
    </source>
</evidence>
<dbReference type="STRING" id="349163.Acry_2617"/>
<keyword evidence="5" id="KW-1185">Reference proteome</keyword>
<dbReference type="Proteomes" id="UP000000245">
    <property type="component" value="Chromosome"/>
</dbReference>
<evidence type="ECO:0000313" key="4">
    <source>
        <dbReference type="EMBL" id="ABQ31808.1"/>
    </source>
</evidence>
<dbReference type="PANTHER" id="PTHR28629">
    <property type="entry name" value="TRIOKINASE/FMN CYCLASE"/>
    <property type="match status" value="1"/>
</dbReference>
<dbReference type="FunFam" id="1.25.40.340:FF:000002">
    <property type="entry name" value="Dihydroxyacetone kinase, L subunit"/>
    <property type="match status" value="1"/>
</dbReference>
<feature type="domain" description="DhaL" evidence="3">
    <location>
        <begin position="8"/>
        <end position="202"/>
    </location>
</feature>
<dbReference type="InterPro" id="IPR012737">
    <property type="entry name" value="DhaK_L_YcgS"/>
</dbReference>
<evidence type="ECO:0000256" key="2">
    <source>
        <dbReference type="ARBA" id="ARBA00022777"/>
    </source>
</evidence>
<sequence>MADQLDVPLLTAWLGRAAAAIEAQQGYLSDLDAAIGDGDHGANLARGFKAVMAKLGTPADPAALFRSVGMTLIGTVGGASGPLYGTLFVEMAKAAAGRATLDAAGWHGVLAAGVAGVVARGKAAPGDKTMIDALTPAVAALEAAASLPEALARSAAAAREGAEATAPLVARKGRASYLGERAIGHVDPGATSSAMLLAALAEAAG</sequence>
<dbReference type="KEGG" id="acr:Acry_2617"/>
<dbReference type="SUPFAM" id="SSF101473">
    <property type="entry name" value="DhaL-like"/>
    <property type="match status" value="1"/>
</dbReference>
<dbReference type="AlphaFoldDB" id="A5G1S6"/>
<protein>
    <submittedName>
        <fullName evidence="4">Dihydroxyacetone kinase DhaL subunit</fullName>
        <ecNumber evidence="4">2.7.1.121</ecNumber>
    </submittedName>
</protein>
<keyword evidence="2 4" id="KW-0418">Kinase</keyword>
<dbReference type="HOGENOM" id="CLU_066424_2_0_5"/>
<dbReference type="Gene3D" id="1.25.40.340">
    <property type="match status" value="1"/>
</dbReference>
<organism evidence="4 5">
    <name type="scientific">Acidiphilium cryptum (strain JF-5)</name>
    <dbReference type="NCBI Taxonomy" id="349163"/>
    <lineage>
        <taxon>Bacteria</taxon>
        <taxon>Pseudomonadati</taxon>
        <taxon>Pseudomonadota</taxon>
        <taxon>Alphaproteobacteria</taxon>
        <taxon>Acetobacterales</taxon>
        <taxon>Acidocellaceae</taxon>
        <taxon>Acidiphilium</taxon>
    </lineage>
</organism>
<reference evidence="4 5" key="1">
    <citation type="submission" date="2007-05" db="EMBL/GenBank/DDBJ databases">
        <title>Complete sequence of chromosome of Acidiphilium cryptum JF-5.</title>
        <authorList>
            <consortium name="US DOE Joint Genome Institute"/>
            <person name="Copeland A."/>
            <person name="Lucas S."/>
            <person name="Lapidus A."/>
            <person name="Barry K."/>
            <person name="Detter J.C."/>
            <person name="Glavina del Rio T."/>
            <person name="Hammon N."/>
            <person name="Israni S."/>
            <person name="Dalin E."/>
            <person name="Tice H."/>
            <person name="Pitluck S."/>
            <person name="Sims D."/>
            <person name="Brettin T."/>
            <person name="Bruce D."/>
            <person name="Han C."/>
            <person name="Schmutz J."/>
            <person name="Larimer F."/>
            <person name="Land M."/>
            <person name="Hauser L."/>
            <person name="Kyrpides N."/>
            <person name="Kim E."/>
            <person name="Magnuson T."/>
            <person name="Richardson P."/>
        </authorList>
    </citation>
    <scope>NUCLEOTIDE SEQUENCE [LARGE SCALE GENOMIC DNA]</scope>
    <source>
        <strain evidence="4 5">JF-5</strain>
    </source>
</reference>
<dbReference type="EMBL" id="CP000697">
    <property type="protein sequence ID" value="ABQ31808.1"/>
    <property type="molecule type" value="Genomic_DNA"/>
</dbReference>
<dbReference type="SMART" id="SM01120">
    <property type="entry name" value="Dak2"/>
    <property type="match status" value="1"/>
</dbReference>
<proteinExistence type="predicted"/>
<keyword evidence="1 4" id="KW-0808">Transferase</keyword>
<dbReference type="GO" id="GO:0047324">
    <property type="term" value="F:phosphoenolpyruvate-glycerone phosphotransferase activity"/>
    <property type="evidence" value="ECO:0007669"/>
    <property type="project" value="UniProtKB-EC"/>
</dbReference>
<dbReference type="PROSITE" id="PS51480">
    <property type="entry name" value="DHAL"/>
    <property type="match status" value="1"/>
</dbReference>
<dbReference type="RefSeq" id="WP_012040182.1">
    <property type="nucleotide sequence ID" value="NC_009484.1"/>
</dbReference>
<dbReference type="GO" id="GO:0019563">
    <property type="term" value="P:glycerol catabolic process"/>
    <property type="evidence" value="ECO:0007669"/>
    <property type="project" value="TreeGrafter"/>
</dbReference>
<dbReference type="Pfam" id="PF02734">
    <property type="entry name" value="Dak2"/>
    <property type="match status" value="1"/>
</dbReference>
<dbReference type="InterPro" id="IPR050861">
    <property type="entry name" value="Dihydroxyacetone_Kinase"/>
</dbReference>
<dbReference type="InterPro" id="IPR004007">
    <property type="entry name" value="DhaL_dom"/>
</dbReference>
<dbReference type="GO" id="GO:0005829">
    <property type="term" value="C:cytosol"/>
    <property type="evidence" value="ECO:0007669"/>
    <property type="project" value="TreeGrafter"/>
</dbReference>
<gene>
    <name evidence="4" type="ordered locus">Acry_2617</name>
</gene>
<evidence type="ECO:0000313" key="5">
    <source>
        <dbReference type="Proteomes" id="UP000000245"/>
    </source>
</evidence>
<dbReference type="eggNOG" id="COG1461">
    <property type="taxonomic scope" value="Bacteria"/>
</dbReference>
<dbReference type="EC" id="2.7.1.121" evidence="4"/>